<evidence type="ECO:0000313" key="2">
    <source>
        <dbReference type="Proteomes" id="UP000886595"/>
    </source>
</evidence>
<dbReference type="Proteomes" id="UP000886595">
    <property type="component" value="Unassembled WGS sequence"/>
</dbReference>
<proteinExistence type="predicted"/>
<organism evidence="1 2">
    <name type="scientific">Brassica carinata</name>
    <name type="common">Ethiopian mustard</name>
    <name type="synonym">Abyssinian cabbage</name>
    <dbReference type="NCBI Taxonomy" id="52824"/>
    <lineage>
        <taxon>Eukaryota</taxon>
        <taxon>Viridiplantae</taxon>
        <taxon>Streptophyta</taxon>
        <taxon>Embryophyta</taxon>
        <taxon>Tracheophyta</taxon>
        <taxon>Spermatophyta</taxon>
        <taxon>Magnoliopsida</taxon>
        <taxon>eudicotyledons</taxon>
        <taxon>Gunneridae</taxon>
        <taxon>Pentapetalae</taxon>
        <taxon>rosids</taxon>
        <taxon>malvids</taxon>
        <taxon>Brassicales</taxon>
        <taxon>Brassicaceae</taxon>
        <taxon>Brassiceae</taxon>
        <taxon>Brassica</taxon>
    </lineage>
</organism>
<gene>
    <name evidence="1" type="ORF">Bca52824_007289</name>
</gene>
<reference evidence="1 2" key="1">
    <citation type="submission" date="2020-02" db="EMBL/GenBank/DDBJ databases">
        <authorList>
            <person name="Ma Q."/>
            <person name="Huang Y."/>
            <person name="Song X."/>
            <person name="Pei D."/>
        </authorList>
    </citation>
    <scope>NUCLEOTIDE SEQUENCE [LARGE SCALE GENOMIC DNA]</scope>
    <source>
        <strain evidence="1">Sxm20200214</strain>
        <tissue evidence="1">Leaf</tissue>
    </source>
</reference>
<dbReference type="EMBL" id="JAAMPC010000002">
    <property type="protein sequence ID" value="KAG2324561.1"/>
    <property type="molecule type" value="Genomic_DNA"/>
</dbReference>
<name>A0A8X7W6S7_BRACI</name>
<dbReference type="AlphaFoldDB" id="A0A8X7W6S7"/>
<evidence type="ECO:0000313" key="1">
    <source>
        <dbReference type="EMBL" id="KAG2324561.1"/>
    </source>
</evidence>
<accession>A0A8X7W6S7</accession>
<sequence>MRDDPKLIVATNINPKMVGGCLFLNATSGTHVENLSSIVIAFSTAHSEYFTSHSENNQHIYKPWRHIG</sequence>
<comment type="caution">
    <text evidence="1">The sequence shown here is derived from an EMBL/GenBank/DDBJ whole genome shotgun (WGS) entry which is preliminary data.</text>
</comment>
<protein>
    <submittedName>
        <fullName evidence="1">Uncharacterized protein</fullName>
    </submittedName>
</protein>
<keyword evidence="2" id="KW-1185">Reference proteome</keyword>